<dbReference type="Pfam" id="PF03412">
    <property type="entry name" value="Peptidase_C39"/>
    <property type="match status" value="1"/>
</dbReference>
<keyword evidence="3" id="KW-1185">Reference proteome</keyword>
<feature type="domain" description="Peptidase C39" evidence="1">
    <location>
        <begin position="32"/>
        <end position="119"/>
    </location>
</feature>
<name>A0ABS1FUU9_9FLAO</name>
<dbReference type="RefSeq" id="WP_200245645.1">
    <property type="nucleotide sequence ID" value="NZ_JAENHK010000010.1"/>
</dbReference>
<sequence length="130" mass="14891">MLPADYNKIKTYEIFKIFFQHYEPKKTVQEVDCENLDFVTLHNILSSTFQVENVVGKKSIDDLTNSTLPAIAFLNINGGSFAVVSEITEGYVKWTSPQYGEQKNSMNLFKKIYSGLVLTHIVEKEMDKIM</sequence>
<accession>A0ABS1FUU9</accession>
<dbReference type="InterPro" id="IPR005074">
    <property type="entry name" value="Peptidase_C39"/>
</dbReference>
<proteinExistence type="predicted"/>
<gene>
    <name evidence="2" type="ORF">JHL15_10660</name>
</gene>
<organism evidence="2 3">
    <name type="scientific">Chryseobacterium paridis</name>
    <dbReference type="NCBI Taxonomy" id="2800328"/>
    <lineage>
        <taxon>Bacteria</taxon>
        <taxon>Pseudomonadati</taxon>
        <taxon>Bacteroidota</taxon>
        <taxon>Flavobacteriia</taxon>
        <taxon>Flavobacteriales</taxon>
        <taxon>Weeksellaceae</taxon>
        <taxon>Chryseobacterium group</taxon>
        <taxon>Chryseobacterium</taxon>
    </lineage>
</organism>
<dbReference type="EMBL" id="JAENHK010000010">
    <property type="protein sequence ID" value="MBK1896214.1"/>
    <property type="molecule type" value="Genomic_DNA"/>
</dbReference>
<protein>
    <recommendedName>
        <fullName evidence="1">Peptidase C39 domain-containing protein</fullName>
    </recommendedName>
</protein>
<dbReference type="Gene3D" id="3.90.70.10">
    <property type="entry name" value="Cysteine proteinases"/>
    <property type="match status" value="1"/>
</dbReference>
<evidence type="ECO:0000259" key="1">
    <source>
        <dbReference type="Pfam" id="PF03412"/>
    </source>
</evidence>
<reference evidence="3" key="1">
    <citation type="submission" date="2021-01" db="EMBL/GenBank/DDBJ databases">
        <title>Genome public.</title>
        <authorList>
            <person name="Liu C."/>
            <person name="Sun Q."/>
        </authorList>
    </citation>
    <scope>NUCLEOTIDE SEQUENCE [LARGE SCALE GENOMIC DNA]</scope>
    <source>
        <strain evidence="3">YIM B02567</strain>
    </source>
</reference>
<evidence type="ECO:0000313" key="3">
    <source>
        <dbReference type="Proteomes" id="UP000628669"/>
    </source>
</evidence>
<dbReference type="Proteomes" id="UP000628669">
    <property type="component" value="Unassembled WGS sequence"/>
</dbReference>
<evidence type="ECO:0000313" key="2">
    <source>
        <dbReference type="EMBL" id="MBK1896214.1"/>
    </source>
</evidence>
<comment type="caution">
    <text evidence="2">The sequence shown here is derived from an EMBL/GenBank/DDBJ whole genome shotgun (WGS) entry which is preliminary data.</text>
</comment>